<feature type="transmembrane region" description="Helical" evidence="1">
    <location>
        <begin position="6"/>
        <end position="35"/>
    </location>
</feature>
<keyword evidence="1" id="KW-0472">Membrane</keyword>
<dbReference type="AlphaFoldDB" id="A0A212I3A4"/>
<name>A0A212I3A4_9ENTR</name>
<keyword evidence="1" id="KW-0812">Transmembrane</keyword>
<gene>
    <name evidence="2" type="ORF">KM92CIT3_120050</name>
</gene>
<accession>A0A212I3A4</accession>
<reference evidence="2" key="1">
    <citation type="submission" date="2016-04" db="EMBL/GenBank/DDBJ databases">
        <authorList>
            <person name="Evans L.H."/>
            <person name="Alamgir A."/>
            <person name="Owens N."/>
            <person name="Weber N.D."/>
            <person name="Virtaneva K."/>
            <person name="Barbian K."/>
            <person name="Babar A."/>
            <person name="Rosenke K."/>
        </authorList>
    </citation>
    <scope>NUCLEOTIDE SEQUENCE</scope>
    <source>
        <strain evidence="2">92-3</strain>
    </source>
</reference>
<keyword evidence="1" id="KW-1133">Transmembrane helix</keyword>
<proteinExistence type="predicted"/>
<sequence length="286" mass="33072">MYNEIIKWILGVLTSTGIISFVLFLSRGALISFLTKKIDHHFQRKLETFKSEIRGNEKELEQIRSFLVSVRKDRDQVLQAKRLEAAESMMHARNLLAEFSILVEYMKNLKTEELLKKGDDPKIIQFIELIIKPVNIDAKLSAYKSYNKTSFNLYISDDTLKLFEAYEVIMLHAATMMQFFSIPLRKKETLFSGGKMSKVVIDLVPSSKDGFERYGDEYALQWSNYFYSEILKALRKELHGADNMDRDTEYATRIALDTRNAQLTIRSTLNTVGLSDTLLKPDINKI</sequence>
<dbReference type="EMBL" id="FLUB01000004">
    <property type="protein sequence ID" value="SBV61262.1"/>
    <property type="molecule type" value="Genomic_DNA"/>
</dbReference>
<protein>
    <submittedName>
        <fullName evidence="2">Uncharacterized protein</fullName>
    </submittedName>
</protein>
<evidence type="ECO:0000256" key="1">
    <source>
        <dbReference type="SAM" id="Phobius"/>
    </source>
</evidence>
<organism evidence="2">
    <name type="scientific">uncultured Citrobacter sp</name>
    <dbReference type="NCBI Taxonomy" id="200446"/>
    <lineage>
        <taxon>Bacteria</taxon>
        <taxon>Pseudomonadati</taxon>
        <taxon>Pseudomonadota</taxon>
        <taxon>Gammaproteobacteria</taxon>
        <taxon>Enterobacterales</taxon>
        <taxon>Enterobacteriaceae</taxon>
        <taxon>Citrobacter</taxon>
        <taxon>environmental samples</taxon>
    </lineage>
</organism>
<evidence type="ECO:0000313" key="2">
    <source>
        <dbReference type="EMBL" id="SBV61262.1"/>
    </source>
</evidence>